<dbReference type="Proteomes" id="UP000003963">
    <property type="component" value="Unassembled WGS sequence"/>
</dbReference>
<name>D9WL83_9ACTN</name>
<keyword evidence="3" id="KW-1185">Reference proteome</keyword>
<proteinExistence type="predicted"/>
<organism evidence="2 3">
    <name type="scientific">Streptomyces himastatinicus ATCC 53653</name>
    <dbReference type="NCBI Taxonomy" id="457427"/>
    <lineage>
        <taxon>Bacteria</taxon>
        <taxon>Bacillati</taxon>
        <taxon>Actinomycetota</taxon>
        <taxon>Actinomycetes</taxon>
        <taxon>Kitasatosporales</taxon>
        <taxon>Streptomycetaceae</taxon>
        <taxon>Streptomyces</taxon>
        <taxon>Streptomyces violaceusniger group</taxon>
    </lineage>
</organism>
<dbReference type="AlphaFoldDB" id="D9WL83"/>
<feature type="transmembrane region" description="Helical" evidence="1">
    <location>
        <begin position="167"/>
        <end position="185"/>
    </location>
</feature>
<reference evidence="2 3" key="1">
    <citation type="submission" date="2009-02" db="EMBL/GenBank/DDBJ databases">
        <title>Annotation of Streptomyces hygroscopicus strain ATCC 53653.</title>
        <authorList>
            <consortium name="The Broad Institute Genome Sequencing Platform"/>
            <consortium name="Broad Institute Microbial Sequencing Center"/>
            <person name="Fischbach M."/>
            <person name="Godfrey P."/>
            <person name="Ward D."/>
            <person name="Young S."/>
            <person name="Zeng Q."/>
            <person name="Koehrsen M."/>
            <person name="Alvarado L."/>
            <person name="Berlin A.M."/>
            <person name="Bochicchio J."/>
            <person name="Borenstein D."/>
            <person name="Chapman S.B."/>
            <person name="Chen Z."/>
            <person name="Engels R."/>
            <person name="Freedman E."/>
            <person name="Gellesch M."/>
            <person name="Goldberg J."/>
            <person name="Griggs A."/>
            <person name="Gujja S."/>
            <person name="Heilman E.R."/>
            <person name="Heiman D.I."/>
            <person name="Hepburn T.A."/>
            <person name="Howarth C."/>
            <person name="Jen D."/>
            <person name="Larson L."/>
            <person name="Lewis B."/>
            <person name="Mehta T."/>
            <person name="Park D."/>
            <person name="Pearson M."/>
            <person name="Richards J."/>
            <person name="Roberts A."/>
            <person name="Saif S."/>
            <person name="Shea T.D."/>
            <person name="Shenoy N."/>
            <person name="Sisk P."/>
            <person name="Stolte C."/>
            <person name="Sykes S.N."/>
            <person name="Thomson T."/>
            <person name="Walk T."/>
            <person name="White J."/>
            <person name="Yandava C."/>
            <person name="Straight P."/>
            <person name="Clardy J."/>
            <person name="Hung D."/>
            <person name="Kolter R."/>
            <person name="Mekalanos J."/>
            <person name="Walker S."/>
            <person name="Walsh C.T."/>
            <person name="Wieland-Brown L.C."/>
            <person name="Haas B."/>
            <person name="Nusbaum C."/>
            <person name="Birren B."/>
        </authorList>
    </citation>
    <scope>NUCLEOTIDE SEQUENCE [LARGE SCALE GENOMIC DNA]</scope>
    <source>
        <strain evidence="2 3">ATCC 53653</strain>
    </source>
</reference>
<feature type="transmembrane region" description="Helical" evidence="1">
    <location>
        <begin position="68"/>
        <end position="86"/>
    </location>
</feature>
<evidence type="ECO:0000313" key="3">
    <source>
        <dbReference type="Proteomes" id="UP000003963"/>
    </source>
</evidence>
<dbReference type="EMBL" id="GG657754">
    <property type="protein sequence ID" value="EFL29358.1"/>
    <property type="molecule type" value="Genomic_DNA"/>
</dbReference>
<feature type="transmembrane region" description="Helical" evidence="1">
    <location>
        <begin position="92"/>
        <end position="110"/>
    </location>
</feature>
<accession>D9WL83</accession>
<gene>
    <name evidence="2" type="ORF">SSOG_09072</name>
</gene>
<keyword evidence="1" id="KW-1133">Transmembrane helix</keyword>
<dbReference type="HOGENOM" id="CLU_1569760_0_0_11"/>
<keyword evidence="1" id="KW-0472">Membrane</keyword>
<keyword evidence="1" id="KW-0812">Transmembrane</keyword>
<sequence>MASFPAWAWAWAARGEARRAARGPLDDGDGSCHLAFMTQGGTDHEALALALDHAWHWYENRRGRAYQVLNALLVLLAVAATAYAAALNADMHGAAAVISLLAGVVLAGAYSESMRLQASALLAEDVIKKVQEHLAATLNIDCLRLIEREHALHQPSRLRWMHPVSRVLVFIGVLASLGGAIYTWLATP</sequence>
<evidence type="ECO:0000256" key="1">
    <source>
        <dbReference type="SAM" id="Phobius"/>
    </source>
</evidence>
<evidence type="ECO:0000313" key="2">
    <source>
        <dbReference type="EMBL" id="EFL29358.1"/>
    </source>
</evidence>
<protein>
    <submittedName>
        <fullName evidence="2">Uncharacterized protein</fullName>
    </submittedName>
</protein>